<evidence type="ECO:0000313" key="2">
    <source>
        <dbReference type="Proteomes" id="UP001497700"/>
    </source>
</evidence>
<reference evidence="1 2" key="1">
    <citation type="journal article" date="2022" name="New Phytol.">
        <title>Ecological generalism drives hyperdiversity of secondary metabolite gene clusters in xylarialean endophytes.</title>
        <authorList>
            <person name="Franco M.E.E."/>
            <person name="Wisecaver J.H."/>
            <person name="Arnold A.E."/>
            <person name="Ju Y.M."/>
            <person name="Slot J.C."/>
            <person name="Ahrendt S."/>
            <person name="Moore L.P."/>
            <person name="Eastman K.E."/>
            <person name="Scott K."/>
            <person name="Konkel Z."/>
            <person name="Mondo S.J."/>
            <person name="Kuo A."/>
            <person name="Hayes R.D."/>
            <person name="Haridas S."/>
            <person name="Andreopoulos B."/>
            <person name="Riley R."/>
            <person name="LaButti K."/>
            <person name="Pangilinan J."/>
            <person name="Lipzen A."/>
            <person name="Amirebrahimi M."/>
            <person name="Yan J."/>
            <person name="Adam C."/>
            <person name="Keymanesh K."/>
            <person name="Ng V."/>
            <person name="Louie K."/>
            <person name="Northen T."/>
            <person name="Drula E."/>
            <person name="Henrissat B."/>
            <person name="Hsieh H.M."/>
            <person name="Youens-Clark K."/>
            <person name="Lutzoni F."/>
            <person name="Miadlikowska J."/>
            <person name="Eastwood D.C."/>
            <person name="Hamelin R.C."/>
            <person name="Grigoriev I.V."/>
            <person name="U'Ren J.M."/>
        </authorList>
    </citation>
    <scope>NUCLEOTIDE SEQUENCE [LARGE SCALE GENOMIC DNA]</scope>
    <source>
        <strain evidence="1 2">CBS 119005</strain>
    </source>
</reference>
<protein>
    <submittedName>
        <fullName evidence="1">Uncharacterized protein</fullName>
    </submittedName>
</protein>
<accession>A0ACB9YR89</accession>
<keyword evidence="2" id="KW-1185">Reference proteome</keyword>
<sequence length="111" mass="11847">MLLFVSLASSVGHLLARSTTCSATLTTGIVTDITAMEAPASLEVPWDESGEDNCCCSQPQSYLKIHSAYARGFVATPPIIYGNKARRYVAMLRNLPTLSLSCSLDSGLKCS</sequence>
<proteinExistence type="predicted"/>
<dbReference type="Proteomes" id="UP001497700">
    <property type="component" value="Unassembled WGS sequence"/>
</dbReference>
<evidence type="ECO:0000313" key="1">
    <source>
        <dbReference type="EMBL" id="KAI4861844.1"/>
    </source>
</evidence>
<gene>
    <name evidence="1" type="ORF">F4820DRAFT_432248</name>
</gene>
<organism evidence="1 2">
    <name type="scientific">Hypoxylon rubiginosum</name>
    <dbReference type="NCBI Taxonomy" id="110542"/>
    <lineage>
        <taxon>Eukaryota</taxon>
        <taxon>Fungi</taxon>
        <taxon>Dikarya</taxon>
        <taxon>Ascomycota</taxon>
        <taxon>Pezizomycotina</taxon>
        <taxon>Sordariomycetes</taxon>
        <taxon>Xylariomycetidae</taxon>
        <taxon>Xylariales</taxon>
        <taxon>Hypoxylaceae</taxon>
        <taxon>Hypoxylon</taxon>
    </lineage>
</organism>
<comment type="caution">
    <text evidence="1">The sequence shown here is derived from an EMBL/GenBank/DDBJ whole genome shotgun (WGS) entry which is preliminary data.</text>
</comment>
<name>A0ACB9YR89_9PEZI</name>
<dbReference type="EMBL" id="MU393540">
    <property type="protein sequence ID" value="KAI4861844.1"/>
    <property type="molecule type" value="Genomic_DNA"/>
</dbReference>